<dbReference type="InterPro" id="IPR027469">
    <property type="entry name" value="Cation_efflux_TMD_sf"/>
</dbReference>
<feature type="compositionally biased region" description="Basic and acidic residues" evidence="7">
    <location>
        <begin position="194"/>
        <end position="213"/>
    </location>
</feature>
<gene>
    <name evidence="10" type="ORF">J4Q44_G00331450</name>
</gene>
<feature type="compositionally biased region" description="Polar residues" evidence="7">
    <location>
        <begin position="373"/>
        <end position="393"/>
    </location>
</feature>
<sequence>MCRRVAIREKGTFLWCQPSSSLLAHCPLDCTKLLHVGREELSEIGLWYRCIYTGMDGAVGEGCEMASSSLHKCMLVLTFLLLLCEIVVSRLCNSLITMVDVFHTLFILMHMALPLPQPTLGRGPPKPTPASPLSTPITSTPTQSPVKSPPYAPATSCVSPIPSNSTPCPSPSLSTPVPTTTSQFTSKPLTSRLQDVDPKSTHCFSPDHSDSNHDTSYPHPTLSVPTNPFPRRLTPLASLCGLSYSEARVQPLGALISALLLAALCVSVSLEILSHTLQPHPIQHPLLATVMGAVSLLYNLLVLGLSWGSLLGTKTRAAWEGGESSVLGVNGKGTAKVQTKDSTAVGGENDISNLPTSLDGAFQDGTLVLCNPGTSSVLNPDSDSQHPPQTSPLHTMAPQGPLSDHCHGAYTLPADCGTSETPNNFPHPEASGCHPKDPHSEVSKYSACMGHRDNQTDPTTASALKSERPTRLRVQLPACLPSLIALTQALLGSILALTNGLTLLLLGPDCLHGSGACGPFVYLDPGFSMVAVVVLLATALPQVCRYGRLLLQASPPQVCVSDLGRRIASVPGVQAVHDLHVWQLTESCLVASVHVHCHAGFQIHRCGDLMSGVTKVLQSIGVSCCTVQPEFLLSTPTANGNLDNNNTTPTIIHREIAPPPSHLACSLACGKGCAGKMCCASLKEGSAEPLAPPAGETEEPHVLIIENTFL</sequence>
<feature type="compositionally biased region" description="Polar residues" evidence="7">
    <location>
        <begin position="183"/>
        <end position="193"/>
    </location>
</feature>
<dbReference type="GO" id="GO:0010312">
    <property type="term" value="P:detoxification of zinc ion"/>
    <property type="evidence" value="ECO:0007669"/>
    <property type="project" value="TreeGrafter"/>
</dbReference>
<dbReference type="SUPFAM" id="SSF160240">
    <property type="entry name" value="Cation efflux protein cytoplasmic domain-like"/>
    <property type="match status" value="1"/>
</dbReference>
<feature type="transmembrane region" description="Helical" evidence="8">
    <location>
        <begin position="252"/>
        <end position="274"/>
    </location>
</feature>
<comment type="caution">
    <text evidence="10">The sequence shown here is derived from an EMBL/GenBank/DDBJ whole genome shotgun (WGS) entry which is preliminary data.</text>
</comment>
<dbReference type="GO" id="GO:0016020">
    <property type="term" value="C:membrane"/>
    <property type="evidence" value="ECO:0007669"/>
    <property type="project" value="UniProtKB-SubCell"/>
</dbReference>
<evidence type="ECO:0000256" key="1">
    <source>
        <dbReference type="ARBA" id="ARBA00004141"/>
    </source>
</evidence>
<dbReference type="InterPro" id="IPR036837">
    <property type="entry name" value="Cation_efflux_CTD_sf"/>
</dbReference>
<evidence type="ECO:0000256" key="7">
    <source>
        <dbReference type="SAM" id="MobiDB-lite"/>
    </source>
</evidence>
<evidence type="ECO:0000313" key="10">
    <source>
        <dbReference type="EMBL" id="KAK6297003.1"/>
    </source>
</evidence>
<evidence type="ECO:0000259" key="9">
    <source>
        <dbReference type="Pfam" id="PF16916"/>
    </source>
</evidence>
<dbReference type="PANTHER" id="PTHR45820:SF6">
    <property type="entry name" value="ZINC_CADMIUM RESISTANCE PROTEIN-LIKE"/>
    <property type="match status" value="1"/>
</dbReference>
<dbReference type="EMBL" id="JAGTTL010000032">
    <property type="protein sequence ID" value="KAK6297003.1"/>
    <property type="molecule type" value="Genomic_DNA"/>
</dbReference>
<feature type="region of interest" description="Disordered" evidence="7">
    <location>
        <begin position="373"/>
        <end position="400"/>
    </location>
</feature>
<keyword evidence="6 8" id="KW-0472">Membrane</keyword>
<dbReference type="Gene3D" id="1.20.1510.10">
    <property type="entry name" value="Cation efflux protein transmembrane domain"/>
    <property type="match status" value="1"/>
</dbReference>
<keyword evidence="5 8" id="KW-1133">Transmembrane helix</keyword>
<accession>A0AAN8QHL8</accession>
<keyword evidence="11" id="KW-1185">Reference proteome</keyword>
<evidence type="ECO:0000313" key="11">
    <source>
        <dbReference type="Proteomes" id="UP001356427"/>
    </source>
</evidence>
<feature type="transmembrane region" description="Helical" evidence="8">
    <location>
        <begin position="478"/>
        <end position="506"/>
    </location>
</feature>
<evidence type="ECO:0000256" key="8">
    <source>
        <dbReference type="SAM" id="Phobius"/>
    </source>
</evidence>
<evidence type="ECO:0000256" key="5">
    <source>
        <dbReference type="ARBA" id="ARBA00022989"/>
    </source>
</evidence>
<dbReference type="GO" id="GO:0005783">
    <property type="term" value="C:endoplasmic reticulum"/>
    <property type="evidence" value="ECO:0007669"/>
    <property type="project" value="TreeGrafter"/>
</dbReference>
<organism evidence="10 11">
    <name type="scientific">Coregonus suidteri</name>
    <dbReference type="NCBI Taxonomy" id="861788"/>
    <lineage>
        <taxon>Eukaryota</taxon>
        <taxon>Metazoa</taxon>
        <taxon>Chordata</taxon>
        <taxon>Craniata</taxon>
        <taxon>Vertebrata</taxon>
        <taxon>Euteleostomi</taxon>
        <taxon>Actinopterygii</taxon>
        <taxon>Neopterygii</taxon>
        <taxon>Teleostei</taxon>
        <taxon>Protacanthopterygii</taxon>
        <taxon>Salmoniformes</taxon>
        <taxon>Salmonidae</taxon>
        <taxon>Coregoninae</taxon>
        <taxon>Coregonus</taxon>
    </lineage>
</organism>
<keyword evidence="3 8" id="KW-0812">Transmembrane</keyword>
<feature type="domain" description="Cation efflux protein cytoplasmic" evidence="9">
    <location>
        <begin position="557"/>
        <end position="630"/>
    </location>
</feature>
<evidence type="ECO:0000256" key="3">
    <source>
        <dbReference type="ARBA" id="ARBA00022692"/>
    </source>
</evidence>
<dbReference type="GO" id="GO:0006882">
    <property type="term" value="P:intracellular zinc ion homeostasis"/>
    <property type="evidence" value="ECO:0007669"/>
    <property type="project" value="TreeGrafter"/>
</dbReference>
<dbReference type="Pfam" id="PF16916">
    <property type="entry name" value="ZT_dimer"/>
    <property type="match status" value="1"/>
</dbReference>
<protein>
    <recommendedName>
        <fullName evidence="9">Cation efflux protein cytoplasmic domain-containing protein</fullName>
    </recommendedName>
</protein>
<feature type="compositionally biased region" description="Low complexity" evidence="7">
    <location>
        <begin position="131"/>
        <end position="145"/>
    </location>
</feature>
<name>A0AAN8QHL8_9TELE</name>
<feature type="transmembrane region" description="Helical" evidence="8">
    <location>
        <begin position="526"/>
        <end position="544"/>
    </location>
</feature>
<dbReference type="GO" id="GO:0005385">
    <property type="term" value="F:zinc ion transmembrane transporter activity"/>
    <property type="evidence" value="ECO:0007669"/>
    <property type="project" value="TreeGrafter"/>
</dbReference>
<dbReference type="PANTHER" id="PTHR45820">
    <property type="entry name" value="FI23527P1"/>
    <property type="match status" value="1"/>
</dbReference>
<dbReference type="AlphaFoldDB" id="A0AAN8QHL8"/>
<evidence type="ECO:0000256" key="4">
    <source>
        <dbReference type="ARBA" id="ARBA00022833"/>
    </source>
</evidence>
<feature type="compositionally biased region" description="Low complexity" evidence="7">
    <location>
        <begin position="167"/>
        <end position="182"/>
    </location>
</feature>
<evidence type="ECO:0000256" key="2">
    <source>
        <dbReference type="ARBA" id="ARBA00008873"/>
    </source>
</evidence>
<dbReference type="GO" id="GO:0005794">
    <property type="term" value="C:Golgi apparatus"/>
    <property type="evidence" value="ECO:0007669"/>
    <property type="project" value="TreeGrafter"/>
</dbReference>
<proteinExistence type="inferred from homology"/>
<comment type="subcellular location">
    <subcellularLocation>
        <location evidence="1">Membrane</location>
        <topology evidence="1">Multi-pass membrane protein</topology>
    </subcellularLocation>
</comment>
<feature type="region of interest" description="Disordered" evidence="7">
    <location>
        <begin position="167"/>
        <end position="218"/>
    </location>
</feature>
<comment type="similarity">
    <text evidence="2">Belongs to the cation diffusion facilitator (CDF) transporter (TC 2.A.4) family. SLC30A subfamily.</text>
</comment>
<feature type="transmembrane region" description="Helical" evidence="8">
    <location>
        <begin position="286"/>
        <end position="307"/>
    </location>
</feature>
<evidence type="ECO:0000256" key="6">
    <source>
        <dbReference type="ARBA" id="ARBA00023136"/>
    </source>
</evidence>
<feature type="region of interest" description="Disordered" evidence="7">
    <location>
        <begin position="119"/>
        <end position="153"/>
    </location>
</feature>
<dbReference type="InterPro" id="IPR027470">
    <property type="entry name" value="Cation_efflux_CTD"/>
</dbReference>
<dbReference type="GO" id="GO:0019855">
    <property type="term" value="F:calcium channel inhibitor activity"/>
    <property type="evidence" value="ECO:0007669"/>
    <property type="project" value="TreeGrafter"/>
</dbReference>
<dbReference type="SUPFAM" id="SSF161111">
    <property type="entry name" value="Cation efflux protein transmembrane domain-like"/>
    <property type="match status" value="1"/>
</dbReference>
<reference evidence="10 11" key="1">
    <citation type="submission" date="2021-04" db="EMBL/GenBank/DDBJ databases">
        <authorList>
            <person name="De Guttry C."/>
            <person name="Zahm M."/>
            <person name="Klopp C."/>
            <person name="Cabau C."/>
            <person name="Louis A."/>
            <person name="Berthelot C."/>
            <person name="Parey E."/>
            <person name="Roest Crollius H."/>
            <person name="Montfort J."/>
            <person name="Robinson-Rechavi M."/>
            <person name="Bucao C."/>
            <person name="Bouchez O."/>
            <person name="Gislard M."/>
            <person name="Lluch J."/>
            <person name="Milhes M."/>
            <person name="Lampietro C."/>
            <person name="Lopez Roques C."/>
            <person name="Donnadieu C."/>
            <person name="Braasch I."/>
            <person name="Desvignes T."/>
            <person name="Postlethwait J."/>
            <person name="Bobe J."/>
            <person name="Wedekind C."/>
            <person name="Guiguen Y."/>
        </authorList>
    </citation>
    <scope>NUCLEOTIDE SEQUENCE [LARGE SCALE GENOMIC DNA]</scope>
    <source>
        <strain evidence="10">Cs_M1</strain>
        <tissue evidence="10">Blood</tissue>
    </source>
</reference>
<dbReference type="Proteomes" id="UP001356427">
    <property type="component" value="Unassembled WGS sequence"/>
</dbReference>
<keyword evidence="4" id="KW-0862">Zinc</keyword>